<evidence type="ECO:0000313" key="4">
    <source>
        <dbReference type="Proteomes" id="UP000574390"/>
    </source>
</evidence>
<proteinExistence type="predicted"/>
<name>A0A7J6TCT3_PEROL</name>
<evidence type="ECO:0000256" key="2">
    <source>
        <dbReference type="SAM" id="MobiDB-lite"/>
    </source>
</evidence>
<dbReference type="Proteomes" id="UP000574390">
    <property type="component" value="Unassembled WGS sequence"/>
</dbReference>
<feature type="coiled-coil region" evidence="1">
    <location>
        <begin position="50"/>
        <end position="160"/>
    </location>
</feature>
<gene>
    <name evidence="3" type="ORF">FOZ62_007630</name>
</gene>
<sequence>MRSRIESLEEELATIRGSVPAPSRIGPAPGSSRVKADASPRTPLWSSEEVTMLREKLEESETRRRELHAEITEIAKSSFGQQAGHSLQRRVAELEEELQRTREELGSEKQRADRMIAELQQRGRGAQESEQRVLLLTEENNRMRAEADTYSAQAMALESRLSFLMPSLTDGDKQQLRQVISGLINNRPAAFASIGSEIPMSSPAGEEGTAGGLTVNSLSRMVDTLRSEKSDLVDEIQSLRKMLQIEAGMSEDMRKLMEANSAESRRRVAELIKERDKWQRLAANRDLQTKQLQKKL</sequence>
<organism evidence="3 4">
    <name type="scientific">Perkinsus olseni</name>
    <name type="common">Perkinsus atlanticus</name>
    <dbReference type="NCBI Taxonomy" id="32597"/>
    <lineage>
        <taxon>Eukaryota</taxon>
        <taxon>Sar</taxon>
        <taxon>Alveolata</taxon>
        <taxon>Perkinsozoa</taxon>
        <taxon>Perkinsea</taxon>
        <taxon>Perkinsida</taxon>
        <taxon>Perkinsidae</taxon>
        <taxon>Perkinsus</taxon>
    </lineage>
</organism>
<feature type="region of interest" description="Disordered" evidence="2">
    <location>
        <begin position="16"/>
        <end position="44"/>
    </location>
</feature>
<feature type="coiled-coil region" evidence="1">
    <location>
        <begin position="215"/>
        <end position="274"/>
    </location>
</feature>
<comment type="caution">
    <text evidence="3">The sequence shown here is derived from an EMBL/GenBank/DDBJ whole genome shotgun (WGS) entry which is preliminary data.</text>
</comment>
<evidence type="ECO:0000313" key="3">
    <source>
        <dbReference type="EMBL" id="KAF4743094.1"/>
    </source>
</evidence>
<keyword evidence="1" id="KW-0175">Coiled coil</keyword>
<dbReference type="AlphaFoldDB" id="A0A7J6TCT3"/>
<feature type="non-terminal residue" evidence="3">
    <location>
        <position position="1"/>
    </location>
</feature>
<dbReference type="EMBL" id="JABANM010008154">
    <property type="protein sequence ID" value="KAF4743094.1"/>
    <property type="molecule type" value="Genomic_DNA"/>
</dbReference>
<accession>A0A7J6TCT3</accession>
<reference evidence="3 4" key="1">
    <citation type="submission" date="2020-04" db="EMBL/GenBank/DDBJ databases">
        <title>Perkinsus olseni comparative genomics.</title>
        <authorList>
            <person name="Bogema D.R."/>
        </authorList>
    </citation>
    <scope>NUCLEOTIDE SEQUENCE [LARGE SCALE GENOMIC DNA]</scope>
    <source>
        <strain evidence="3">ATCC PRA-205</strain>
    </source>
</reference>
<protein>
    <submittedName>
        <fullName evidence="3">Uncharacterized protein</fullName>
    </submittedName>
</protein>
<evidence type="ECO:0000256" key="1">
    <source>
        <dbReference type="SAM" id="Coils"/>
    </source>
</evidence>